<evidence type="ECO:0000256" key="5">
    <source>
        <dbReference type="ARBA" id="ARBA00047942"/>
    </source>
</evidence>
<evidence type="ECO:0000256" key="4">
    <source>
        <dbReference type="ARBA" id="ARBA00022691"/>
    </source>
</evidence>
<keyword evidence="4" id="KW-0949">S-adenosyl-L-methionine</keyword>
<dbReference type="GO" id="GO:0006298">
    <property type="term" value="P:mismatch repair"/>
    <property type="evidence" value="ECO:0007669"/>
    <property type="project" value="TreeGrafter"/>
</dbReference>
<dbReference type="InterPro" id="IPR012263">
    <property type="entry name" value="M_m6A_EcoRV"/>
</dbReference>
<dbReference type="Proteomes" id="UP000199250">
    <property type="component" value="Unassembled WGS sequence"/>
</dbReference>
<reference evidence="6 7" key="1">
    <citation type="submission" date="2016-10" db="EMBL/GenBank/DDBJ databases">
        <authorList>
            <person name="de Groot N.N."/>
        </authorList>
    </citation>
    <scope>NUCLEOTIDE SEQUENCE [LARGE SCALE GENOMIC DNA]</scope>
    <source>
        <strain evidence="6 7">DSM 373</strain>
    </source>
</reference>
<dbReference type="PANTHER" id="PTHR30481">
    <property type="entry name" value="DNA ADENINE METHYLASE"/>
    <property type="match status" value="1"/>
</dbReference>
<dbReference type="GO" id="GO:0032259">
    <property type="term" value="P:methylation"/>
    <property type="evidence" value="ECO:0007669"/>
    <property type="project" value="UniProtKB-KW"/>
</dbReference>
<evidence type="ECO:0000256" key="1">
    <source>
        <dbReference type="ARBA" id="ARBA00011900"/>
    </source>
</evidence>
<dbReference type="InterPro" id="IPR029063">
    <property type="entry name" value="SAM-dependent_MTases_sf"/>
</dbReference>
<proteinExistence type="predicted"/>
<comment type="catalytic activity">
    <reaction evidence="5">
        <text>a 2'-deoxyadenosine in DNA + S-adenosyl-L-methionine = an N(6)-methyl-2'-deoxyadenosine in DNA + S-adenosyl-L-homocysteine + H(+)</text>
        <dbReference type="Rhea" id="RHEA:15197"/>
        <dbReference type="Rhea" id="RHEA-COMP:12418"/>
        <dbReference type="Rhea" id="RHEA-COMP:12419"/>
        <dbReference type="ChEBI" id="CHEBI:15378"/>
        <dbReference type="ChEBI" id="CHEBI:57856"/>
        <dbReference type="ChEBI" id="CHEBI:59789"/>
        <dbReference type="ChEBI" id="CHEBI:90615"/>
        <dbReference type="ChEBI" id="CHEBI:90616"/>
        <dbReference type="EC" id="2.1.1.72"/>
    </reaction>
</comment>
<dbReference type="GO" id="GO:0009007">
    <property type="term" value="F:site-specific DNA-methyltransferase (adenine-specific) activity"/>
    <property type="evidence" value="ECO:0007669"/>
    <property type="project" value="UniProtKB-EC"/>
</dbReference>
<sequence>MSIAPSFVTPLRYPGGKGRLGAWLADLIQHNGLQSGCYVEPYAGGAGAAVYLLVNGYVDRIIINDADPVVYAFWWALLNETDRLVDLILSTPVTIETWHEQREVLLNEKVDDLTKLGFATFFLNRTNRSGIIKGGVIGGQSQEGKYKIDARYNKEGLAARVSRLAGLRERINLFNMDAMEFLEREIDRCSLIYLDPPYYKKGSQLYRNHYKPSDHAAIAERVKVLEVPWLVSYDNCAEIAELYSDVPGVEFSLHYSTHNSRPKAKELLFYGNIALHASPIMRR</sequence>
<dbReference type="GO" id="GO:0043565">
    <property type="term" value="F:sequence-specific DNA binding"/>
    <property type="evidence" value="ECO:0007669"/>
    <property type="project" value="TreeGrafter"/>
</dbReference>
<dbReference type="InterPro" id="IPR012327">
    <property type="entry name" value="MeTrfase_D12"/>
</dbReference>
<accession>A0A1H7ACX8</accession>
<dbReference type="InterPro" id="IPR002052">
    <property type="entry name" value="DNA_methylase_N6_adenine_CS"/>
</dbReference>
<dbReference type="PRINTS" id="PR00505">
    <property type="entry name" value="D12N6MTFRASE"/>
</dbReference>
<dbReference type="OrthoDB" id="9805629at2"/>
<dbReference type="SUPFAM" id="SSF53335">
    <property type="entry name" value="S-adenosyl-L-methionine-dependent methyltransferases"/>
    <property type="match status" value="1"/>
</dbReference>
<dbReference type="PANTHER" id="PTHR30481:SF2">
    <property type="entry name" value="SITE-SPECIFIC DNA-METHYLTRANSFERASE (ADENINE-SPECIFIC)"/>
    <property type="match status" value="1"/>
</dbReference>
<keyword evidence="2 6" id="KW-0489">Methyltransferase</keyword>
<dbReference type="EC" id="2.1.1.72" evidence="1"/>
<dbReference type="AlphaFoldDB" id="A0A1H7ACX8"/>
<evidence type="ECO:0000256" key="3">
    <source>
        <dbReference type="ARBA" id="ARBA00022679"/>
    </source>
</evidence>
<dbReference type="GO" id="GO:0009307">
    <property type="term" value="P:DNA restriction-modification system"/>
    <property type="evidence" value="ECO:0007669"/>
    <property type="project" value="InterPro"/>
</dbReference>
<protein>
    <recommendedName>
        <fullName evidence="1">site-specific DNA-methyltransferase (adenine-specific)</fullName>
        <ecNumber evidence="1">2.1.1.72</ecNumber>
    </recommendedName>
</protein>
<dbReference type="Gene3D" id="3.40.50.150">
    <property type="entry name" value="Vaccinia Virus protein VP39"/>
    <property type="match status" value="2"/>
</dbReference>
<dbReference type="GO" id="GO:1904047">
    <property type="term" value="F:S-adenosyl-L-methionine binding"/>
    <property type="evidence" value="ECO:0007669"/>
    <property type="project" value="TreeGrafter"/>
</dbReference>
<keyword evidence="3" id="KW-0808">Transferase</keyword>
<organism evidence="6 7">
    <name type="scientific">Azotobacter beijerinckii</name>
    <dbReference type="NCBI Taxonomy" id="170623"/>
    <lineage>
        <taxon>Bacteria</taxon>
        <taxon>Pseudomonadati</taxon>
        <taxon>Pseudomonadota</taxon>
        <taxon>Gammaproteobacteria</taxon>
        <taxon>Pseudomonadales</taxon>
        <taxon>Pseudomonadaceae</taxon>
        <taxon>Azotobacter</taxon>
    </lineage>
</organism>
<gene>
    <name evidence="6" type="ORF">SAMN04244572_04723</name>
</gene>
<dbReference type="PIRSF" id="PIRSF000398">
    <property type="entry name" value="M_m6A_EcoRV"/>
    <property type="match status" value="1"/>
</dbReference>
<evidence type="ECO:0000256" key="2">
    <source>
        <dbReference type="ARBA" id="ARBA00022603"/>
    </source>
</evidence>
<dbReference type="RefSeq" id="WP_090736226.1">
    <property type="nucleotide sequence ID" value="NZ_FNYQ01000171.1"/>
</dbReference>
<dbReference type="EMBL" id="FNYQ01000171">
    <property type="protein sequence ID" value="SEJ63451.1"/>
    <property type="molecule type" value="Genomic_DNA"/>
</dbReference>
<dbReference type="Pfam" id="PF02086">
    <property type="entry name" value="MethyltransfD12"/>
    <property type="match status" value="1"/>
</dbReference>
<name>A0A1H7ACX8_9GAMM</name>
<dbReference type="PROSITE" id="PS00092">
    <property type="entry name" value="N6_MTASE"/>
    <property type="match status" value="1"/>
</dbReference>
<evidence type="ECO:0000313" key="6">
    <source>
        <dbReference type="EMBL" id="SEJ63451.1"/>
    </source>
</evidence>
<evidence type="ECO:0000313" key="7">
    <source>
        <dbReference type="Proteomes" id="UP000199250"/>
    </source>
</evidence>